<dbReference type="Gene3D" id="1.20.1560.10">
    <property type="entry name" value="ABC transporter type 1, transmembrane domain"/>
    <property type="match status" value="1"/>
</dbReference>
<evidence type="ECO:0000256" key="7">
    <source>
        <dbReference type="SAM" id="Phobius"/>
    </source>
</evidence>
<evidence type="ECO:0000313" key="11">
    <source>
        <dbReference type="Proteomes" id="UP001549106"/>
    </source>
</evidence>
<dbReference type="Pfam" id="PF00005">
    <property type="entry name" value="ABC_tran"/>
    <property type="match status" value="1"/>
</dbReference>
<name>A0ABV2M7B0_9FIRM</name>
<dbReference type="InterPro" id="IPR003439">
    <property type="entry name" value="ABC_transporter-like_ATP-bd"/>
</dbReference>
<reference evidence="10 11" key="1">
    <citation type="submission" date="2024-06" db="EMBL/GenBank/DDBJ databases">
        <title>Genomic Encyclopedia of Type Strains, Phase IV (KMG-IV): sequencing the most valuable type-strain genomes for metagenomic binning, comparative biology and taxonomic classification.</title>
        <authorList>
            <person name="Goeker M."/>
        </authorList>
    </citation>
    <scope>NUCLEOTIDE SEQUENCE [LARGE SCALE GENOMIC DNA]</scope>
    <source>
        <strain evidence="10 11">DSM 29492</strain>
    </source>
</reference>
<dbReference type="PROSITE" id="PS50893">
    <property type="entry name" value="ABC_TRANSPORTER_2"/>
    <property type="match status" value="1"/>
</dbReference>
<dbReference type="EMBL" id="JBEPMJ010000033">
    <property type="protein sequence ID" value="MET3751984.1"/>
    <property type="molecule type" value="Genomic_DNA"/>
</dbReference>
<sequence length="594" mass="65193">MRSLAVYLKNYKKETILAPFFKFLEVVFDLMVPVVIAHMIDVGIAENNRGVIIRSFLILILMAGAGLTVSITAQFFAAKASTGFAAELRQSVFDHVQGLSYSELDRLGTATLITRLTNDINQVQNGLNMGLRLLLRSPFIVLGSMVMAFTINVRCALVFVVAIPVLFLVVFVIMYLSIPLFRKVQGKLDRVTGLTRENLTGVRVIRAFCREREAVKEFDESNRELTRLNEFVGRLSALLNPATYVLINIATVFLISAAGVQVNMGSMQQGETVALYNYMAQMIVELIKLASLIITLNKAAACAGRVADILNVQSSMDYVTETKTQPVSDCAVAFQDVTFSYAGTKAPSLSNISFSVKKGQTVGIIGGTGSGKTTLVNLISRFYDADQGTVLLNGQDICKYSQADLCSKIGIVPQKAVLFKGTIRENMKLGRENASDEEIWEALSMAQAKEIVEKKQGQLDFTLEQNGKNLSGGQRQRLTIARALIKNPKILILDDSASALDFATDAALRKSLHTLSHKTTTFLVSQRSSSIRQADLILVLDDGTLAGQGTHEELLKSCAPYREIFFSQFPDERKKYDAMQNTGELPAKGKEANS</sequence>
<dbReference type="Gene3D" id="3.40.50.300">
    <property type="entry name" value="P-loop containing nucleotide triphosphate hydrolases"/>
    <property type="match status" value="1"/>
</dbReference>
<dbReference type="SMART" id="SM00382">
    <property type="entry name" value="AAA"/>
    <property type="match status" value="1"/>
</dbReference>
<dbReference type="Proteomes" id="UP001549106">
    <property type="component" value="Unassembled WGS sequence"/>
</dbReference>
<dbReference type="PANTHER" id="PTHR43394">
    <property type="entry name" value="ATP-DEPENDENT PERMEASE MDL1, MITOCHONDRIAL"/>
    <property type="match status" value="1"/>
</dbReference>
<evidence type="ECO:0000256" key="3">
    <source>
        <dbReference type="ARBA" id="ARBA00022741"/>
    </source>
</evidence>
<evidence type="ECO:0000256" key="1">
    <source>
        <dbReference type="ARBA" id="ARBA00004651"/>
    </source>
</evidence>
<evidence type="ECO:0000256" key="2">
    <source>
        <dbReference type="ARBA" id="ARBA00022692"/>
    </source>
</evidence>
<dbReference type="RefSeq" id="WP_257464896.1">
    <property type="nucleotide sequence ID" value="NZ_BAABXP010000001.1"/>
</dbReference>
<dbReference type="InterPro" id="IPR027417">
    <property type="entry name" value="P-loop_NTPase"/>
</dbReference>
<feature type="transmembrane region" description="Helical" evidence="7">
    <location>
        <begin position="20"/>
        <end position="40"/>
    </location>
</feature>
<evidence type="ECO:0000259" key="9">
    <source>
        <dbReference type="PROSITE" id="PS50929"/>
    </source>
</evidence>
<feature type="transmembrane region" description="Helical" evidence="7">
    <location>
        <begin position="237"/>
        <end position="258"/>
    </location>
</feature>
<dbReference type="InterPro" id="IPR011527">
    <property type="entry name" value="ABC1_TM_dom"/>
</dbReference>
<dbReference type="PROSITE" id="PS00211">
    <property type="entry name" value="ABC_TRANSPORTER_1"/>
    <property type="match status" value="1"/>
</dbReference>
<keyword evidence="3" id="KW-0547">Nucleotide-binding</keyword>
<accession>A0ABV2M7B0</accession>
<comment type="subcellular location">
    <subcellularLocation>
        <location evidence="1">Cell membrane</location>
        <topology evidence="1">Multi-pass membrane protein</topology>
    </subcellularLocation>
</comment>
<protein>
    <submittedName>
        <fullName evidence="10">ABC-type multidrug transport system fused ATPase/permease subunit</fullName>
    </submittedName>
</protein>
<keyword evidence="2 7" id="KW-0812">Transmembrane</keyword>
<dbReference type="InterPro" id="IPR003593">
    <property type="entry name" value="AAA+_ATPase"/>
</dbReference>
<feature type="transmembrane region" description="Helical" evidence="7">
    <location>
        <begin position="133"/>
        <end position="151"/>
    </location>
</feature>
<dbReference type="SUPFAM" id="SSF90123">
    <property type="entry name" value="ABC transporter transmembrane region"/>
    <property type="match status" value="1"/>
</dbReference>
<dbReference type="PROSITE" id="PS50929">
    <property type="entry name" value="ABC_TM1F"/>
    <property type="match status" value="1"/>
</dbReference>
<keyword evidence="6 7" id="KW-0472">Membrane</keyword>
<evidence type="ECO:0000259" key="8">
    <source>
        <dbReference type="PROSITE" id="PS50893"/>
    </source>
</evidence>
<evidence type="ECO:0000313" key="10">
    <source>
        <dbReference type="EMBL" id="MET3751984.1"/>
    </source>
</evidence>
<dbReference type="InterPro" id="IPR039421">
    <property type="entry name" value="Type_1_exporter"/>
</dbReference>
<comment type="caution">
    <text evidence="10">The sequence shown here is derived from an EMBL/GenBank/DDBJ whole genome shotgun (WGS) entry which is preliminary data.</text>
</comment>
<evidence type="ECO:0000256" key="4">
    <source>
        <dbReference type="ARBA" id="ARBA00022840"/>
    </source>
</evidence>
<gene>
    <name evidence="10" type="ORF">ABID24_003246</name>
</gene>
<keyword evidence="5 7" id="KW-1133">Transmembrane helix</keyword>
<evidence type="ECO:0000256" key="5">
    <source>
        <dbReference type="ARBA" id="ARBA00022989"/>
    </source>
</evidence>
<keyword evidence="4" id="KW-0067">ATP-binding</keyword>
<feature type="domain" description="ABC transmembrane type-1" evidence="9">
    <location>
        <begin position="16"/>
        <end position="298"/>
    </location>
</feature>
<feature type="transmembrane region" description="Helical" evidence="7">
    <location>
        <begin position="52"/>
        <end position="77"/>
    </location>
</feature>
<keyword evidence="11" id="KW-1185">Reference proteome</keyword>
<proteinExistence type="predicted"/>
<dbReference type="SUPFAM" id="SSF52540">
    <property type="entry name" value="P-loop containing nucleoside triphosphate hydrolases"/>
    <property type="match status" value="1"/>
</dbReference>
<feature type="transmembrane region" description="Helical" evidence="7">
    <location>
        <begin position="157"/>
        <end position="178"/>
    </location>
</feature>
<dbReference type="InterPro" id="IPR017871">
    <property type="entry name" value="ABC_transporter-like_CS"/>
</dbReference>
<dbReference type="Pfam" id="PF00664">
    <property type="entry name" value="ABC_membrane"/>
    <property type="match status" value="1"/>
</dbReference>
<organism evidence="10 11">
    <name type="scientific">Blautia caecimuris</name>
    <dbReference type="NCBI Taxonomy" id="1796615"/>
    <lineage>
        <taxon>Bacteria</taxon>
        <taxon>Bacillati</taxon>
        <taxon>Bacillota</taxon>
        <taxon>Clostridia</taxon>
        <taxon>Lachnospirales</taxon>
        <taxon>Lachnospiraceae</taxon>
        <taxon>Blautia</taxon>
    </lineage>
</organism>
<dbReference type="InterPro" id="IPR036640">
    <property type="entry name" value="ABC1_TM_sf"/>
</dbReference>
<dbReference type="PANTHER" id="PTHR43394:SF1">
    <property type="entry name" value="ATP-BINDING CASSETTE SUB-FAMILY B MEMBER 10, MITOCHONDRIAL"/>
    <property type="match status" value="1"/>
</dbReference>
<evidence type="ECO:0000256" key="6">
    <source>
        <dbReference type="ARBA" id="ARBA00023136"/>
    </source>
</evidence>
<feature type="domain" description="ABC transporter" evidence="8">
    <location>
        <begin position="332"/>
        <end position="567"/>
    </location>
</feature>
<dbReference type="CDD" id="cd18548">
    <property type="entry name" value="ABC_6TM_Tm287_like"/>
    <property type="match status" value="1"/>
</dbReference>
<feature type="transmembrane region" description="Helical" evidence="7">
    <location>
        <begin position="278"/>
        <end position="296"/>
    </location>
</feature>